<evidence type="ECO:0000313" key="2">
    <source>
        <dbReference type="EMBL" id="SCO87671.1"/>
    </source>
</evidence>
<feature type="region of interest" description="Disordered" evidence="1">
    <location>
        <begin position="228"/>
        <end position="260"/>
    </location>
</feature>
<dbReference type="EMBL" id="FMJY01000007">
    <property type="protein sequence ID" value="SCO87671.1"/>
    <property type="molecule type" value="Genomic_DNA"/>
</dbReference>
<gene>
    <name evidence="2" type="ORF">FRV6_11798</name>
</gene>
<accession>A0A2H3TPM4</accession>
<reference evidence="3" key="1">
    <citation type="submission" date="2016-09" db="EMBL/GenBank/DDBJ databases">
        <authorList>
            <person name="Guldener U."/>
        </authorList>
    </citation>
    <scope>NUCLEOTIDE SEQUENCE [LARGE SCALE GENOMIC DNA]</scope>
    <source>
        <strain evidence="3">V64-1</strain>
    </source>
</reference>
<dbReference type="OrthoDB" id="5064249at2759"/>
<organism evidence="2 3">
    <name type="scientific">Fusarium oxysporum</name>
    <name type="common">Fusarium vascular wilt</name>
    <dbReference type="NCBI Taxonomy" id="5507"/>
    <lineage>
        <taxon>Eukaryota</taxon>
        <taxon>Fungi</taxon>
        <taxon>Dikarya</taxon>
        <taxon>Ascomycota</taxon>
        <taxon>Pezizomycotina</taxon>
        <taxon>Sordariomycetes</taxon>
        <taxon>Hypocreomycetidae</taxon>
        <taxon>Hypocreales</taxon>
        <taxon>Nectriaceae</taxon>
        <taxon>Fusarium</taxon>
        <taxon>Fusarium oxysporum species complex</taxon>
    </lineage>
</organism>
<evidence type="ECO:0000256" key="1">
    <source>
        <dbReference type="SAM" id="MobiDB-lite"/>
    </source>
</evidence>
<evidence type="ECO:0000313" key="3">
    <source>
        <dbReference type="Proteomes" id="UP000219369"/>
    </source>
</evidence>
<proteinExistence type="predicted"/>
<protein>
    <submittedName>
        <fullName evidence="2">Uncharacterized protein</fullName>
    </submittedName>
</protein>
<name>A0A2H3TPM4_FUSOX</name>
<feature type="compositionally biased region" description="Polar residues" evidence="1">
    <location>
        <begin position="228"/>
        <end position="246"/>
    </location>
</feature>
<feature type="region of interest" description="Disordered" evidence="1">
    <location>
        <begin position="306"/>
        <end position="349"/>
    </location>
</feature>
<feature type="region of interest" description="Disordered" evidence="1">
    <location>
        <begin position="380"/>
        <end position="407"/>
    </location>
</feature>
<dbReference type="AlphaFoldDB" id="A0A2H3TPM4"/>
<feature type="compositionally biased region" description="Polar residues" evidence="1">
    <location>
        <begin position="397"/>
        <end position="407"/>
    </location>
</feature>
<dbReference type="Proteomes" id="UP000219369">
    <property type="component" value="Unassembled WGS sequence"/>
</dbReference>
<dbReference type="VEuPathDB" id="FungiDB:FOMG_16457"/>
<sequence>MSSIQKLVYHWKQGQFIPGGKPPQPLNNEVKGQRLSELNGDDMIALEITKGISILKDAVESFKKTQEFNRDPNSFMGDARDVLMSDEFLLVADVLRLIFPEGMISEVWQLKRGRDEDLDTGNRPILIPKSKKRRLDVRGEQEESMNSERGASKAWAFGSEGSRNRRGHKAGGIFGIPASQVGFKNRPEAQQHKTGGLFGTPASQLGFTNRPEALQEHKTGGLFGTPASQLGFTNGPETQEPTSPLSSVLPGQEKGSNNSPALQHTGIFGAKSPTPEYTGIFSQRMGFASENPIYPVVSEGIEKVSYTSPSPQHTGAKSSKPQTGGIFSTTSPGLEHTGSSSQPIGSLSGNKEEAIVDNLLSSMGADDVNKILAQLQLRQQGIKRKHEKEEETTNKKQINTQEPHSLI</sequence>
<feature type="region of interest" description="Disordered" evidence="1">
    <location>
        <begin position="130"/>
        <end position="173"/>
    </location>
</feature>